<name>A0AC61NJE7_9BACT</name>
<evidence type="ECO:0000313" key="2">
    <source>
        <dbReference type="Proteomes" id="UP000826212"/>
    </source>
</evidence>
<sequence>MIRSILYKEEIKTRRIAIATFIAMALLATYILINIFHTIRYQGEVTLWDMIVHKDYNMISDYKYVPLLVGILWSLFQMIPELQRKRLKLTLHLPIKRQKMIAVMIGYGLTMLTMLFILTIGIPLLILSNYFSYEIIWAWSLAILPWIGAGYLGYLAFAAICIEPTWRNRVVLFLLFALSTQLFLFDAYSKAMIYMYPIHLFILLLFGISIFYTTIRFKEGRQG</sequence>
<dbReference type="EMBL" id="CP081303">
    <property type="protein sequence ID" value="QZE15851.1"/>
    <property type="molecule type" value="Genomic_DNA"/>
</dbReference>
<organism evidence="1 2">
    <name type="scientific">Halosquirtibacter laminarini</name>
    <dbReference type="NCBI Taxonomy" id="3374600"/>
    <lineage>
        <taxon>Bacteria</taxon>
        <taxon>Pseudomonadati</taxon>
        <taxon>Bacteroidota</taxon>
        <taxon>Bacteroidia</taxon>
        <taxon>Marinilabiliales</taxon>
        <taxon>Prolixibacteraceae</taxon>
        <taxon>Halosquirtibacter</taxon>
    </lineage>
</organism>
<gene>
    <name evidence="1" type="ORF">K4L44_08475</name>
</gene>
<evidence type="ECO:0000313" key="1">
    <source>
        <dbReference type="EMBL" id="QZE15851.1"/>
    </source>
</evidence>
<dbReference type="Proteomes" id="UP000826212">
    <property type="component" value="Chromosome"/>
</dbReference>
<keyword evidence="2" id="KW-1185">Reference proteome</keyword>
<proteinExistence type="predicted"/>
<protein>
    <submittedName>
        <fullName evidence="1">Uncharacterized protein</fullName>
    </submittedName>
</protein>
<reference evidence="1" key="1">
    <citation type="submission" date="2021-08" db="EMBL/GenBank/DDBJ databases">
        <title>Novel anaerobic bacterium isolated from sea squirt in East Sea, Republic of Korea.</title>
        <authorList>
            <person name="Nguyen T.H."/>
            <person name="Li Z."/>
            <person name="Lee Y.-J."/>
            <person name="Ko J."/>
            <person name="Kim S.-G."/>
        </authorList>
    </citation>
    <scope>NUCLEOTIDE SEQUENCE</scope>
    <source>
        <strain evidence="1">KCTC 25031</strain>
    </source>
</reference>
<accession>A0AC61NJE7</accession>